<name>I6ZYM5_MELRP</name>
<evidence type="ECO:0000256" key="1">
    <source>
        <dbReference type="SAM" id="Phobius"/>
    </source>
</evidence>
<reference evidence="4 5" key="1">
    <citation type="journal article" date="2013" name="PLoS ONE">
        <title>Genomic analysis of Melioribacter roseus, facultatively anaerobic organotrophic bacterium representing a novel deep lineage within Bacteriodetes/Chlorobi group.</title>
        <authorList>
            <person name="Kadnikov V.V."/>
            <person name="Mardanov A.V."/>
            <person name="Podosokorskaya O.A."/>
            <person name="Gavrilov S.N."/>
            <person name="Kublanov I.V."/>
            <person name="Beletsky A.V."/>
            <person name="Bonch-Osmolovskaya E.A."/>
            <person name="Ravin N.V."/>
        </authorList>
    </citation>
    <scope>NUCLEOTIDE SEQUENCE [LARGE SCALE GENOMIC DNA]</scope>
    <source>
        <strain evidence="5">JCM 17771 / P3M-2</strain>
    </source>
</reference>
<dbReference type="PANTHER" id="PTHR34220">
    <property type="entry name" value="SENSOR HISTIDINE KINASE YPDA"/>
    <property type="match status" value="1"/>
</dbReference>
<dbReference type="STRING" id="1191523.MROS_0882"/>
<keyword evidence="1" id="KW-0472">Membrane</keyword>
<sequence>MKNEYYSRLLIIEAAALTIIALIVALQHYLVFDPGANQNYSLLWHIPFNLFYWHYWLLATPLVFKAVKRFENKAIYGKAVLYFLLPLVIVSLHQVLSAIIIYGFLDFLDVETLVYKRIFRSQWAWVDLVVYFVITVGINITESQKKYQAEEIELWKLKSELTAARLKRLKNQFHPHFVFNTFNTISTLILKREKEKAVEVIENMRSLFKKAAEEGTNKFVAFGEEMSFVKSYLQIEKIRLGKRLEVEYEINKDVSSVLIPPFLLQPLVENSIRHGISKSGDDGVIRISAKRNNNRLEIRVEDNCPGNNGVQTKGSGVGLKIVDRQLSYIFKDDYIFSAEQTQKGFVNRLSIPIIEK</sequence>
<organism evidence="4 5">
    <name type="scientific">Melioribacter roseus (strain DSM 23840 / JCM 17771 / VKM B-2668 / P3M-2)</name>
    <dbReference type="NCBI Taxonomy" id="1191523"/>
    <lineage>
        <taxon>Bacteria</taxon>
        <taxon>Pseudomonadati</taxon>
        <taxon>Ignavibacteriota</taxon>
        <taxon>Ignavibacteria</taxon>
        <taxon>Ignavibacteriales</taxon>
        <taxon>Melioribacteraceae</taxon>
        <taxon>Melioribacter</taxon>
    </lineage>
</organism>
<dbReference type="Pfam" id="PF06580">
    <property type="entry name" value="His_kinase"/>
    <property type="match status" value="1"/>
</dbReference>
<dbReference type="InterPro" id="IPR003594">
    <property type="entry name" value="HATPase_dom"/>
</dbReference>
<keyword evidence="5" id="KW-1185">Reference proteome</keyword>
<evidence type="ECO:0000259" key="3">
    <source>
        <dbReference type="Pfam" id="PF06580"/>
    </source>
</evidence>
<feature type="transmembrane region" description="Helical" evidence="1">
    <location>
        <begin position="122"/>
        <end position="140"/>
    </location>
</feature>
<keyword evidence="4" id="KW-0808">Transferase</keyword>
<proteinExistence type="predicted"/>
<feature type="transmembrane region" description="Helical" evidence="1">
    <location>
        <begin position="79"/>
        <end position="102"/>
    </location>
</feature>
<evidence type="ECO:0000313" key="4">
    <source>
        <dbReference type="EMBL" id="AFN74123.1"/>
    </source>
</evidence>
<dbReference type="GO" id="GO:0016020">
    <property type="term" value="C:membrane"/>
    <property type="evidence" value="ECO:0007669"/>
    <property type="project" value="InterPro"/>
</dbReference>
<dbReference type="AlphaFoldDB" id="I6ZYM5"/>
<dbReference type="GO" id="GO:0000155">
    <property type="term" value="F:phosphorelay sensor kinase activity"/>
    <property type="evidence" value="ECO:0007669"/>
    <property type="project" value="InterPro"/>
</dbReference>
<gene>
    <name evidence="4" type="ordered locus">MROS_0882</name>
</gene>
<dbReference type="HOGENOM" id="CLU_020473_1_1_10"/>
<dbReference type="Proteomes" id="UP000009011">
    <property type="component" value="Chromosome"/>
</dbReference>
<dbReference type="InterPro" id="IPR050640">
    <property type="entry name" value="Bact_2-comp_sensor_kinase"/>
</dbReference>
<feature type="domain" description="Signal transduction histidine kinase internal region" evidence="3">
    <location>
        <begin position="164"/>
        <end position="244"/>
    </location>
</feature>
<dbReference type="OrthoDB" id="9792992at2"/>
<accession>I6ZYM5</accession>
<evidence type="ECO:0000313" key="5">
    <source>
        <dbReference type="Proteomes" id="UP000009011"/>
    </source>
</evidence>
<feature type="transmembrane region" description="Helical" evidence="1">
    <location>
        <begin position="9"/>
        <end position="30"/>
    </location>
</feature>
<protein>
    <submittedName>
        <fullName evidence="4">Signal transduction histidine kinase, LytS</fullName>
    </submittedName>
</protein>
<dbReference type="KEGG" id="mro:MROS_0882"/>
<dbReference type="SUPFAM" id="SSF55874">
    <property type="entry name" value="ATPase domain of HSP90 chaperone/DNA topoisomerase II/histidine kinase"/>
    <property type="match status" value="1"/>
</dbReference>
<keyword evidence="1" id="KW-0812">Transmembrane</keyword>
<dbReference type="EMBL" id="CP003557">
    <property type="protein sequence ID" value="AFN74123.1"/>
    <property type="molecule type" value="Genomic_DNA"/>
</dbReference>
<dbReference type="InterPro" id="IPR036890">
    <property type="entry name" value="HATPase_C_sf"/>
</dbReference>
<dbReference type="Pfam" id="PF02518">
    <property type="entry name" value="HATPase_c"/>
    <property type="match status" value="1"/>
</dbReference>
<dbReference type="eggNOG" id="COG2972">
    <property type="taxonomic scope" value="Bacteria"/>
</dbReference>
<feature type="domain" description="Histidine kinase/HSP90-like ATPase" evidence="2">
    <location>
        <begin position="263"/>
        <end position="328"/>
    </location>
</feature>
<keyword evidence="1" id="KW-1133">Transmembrane helix</keyword>
<dbReference type="Gene3D" id="3.30.565.10">
    <property type="entry name" value="Histidine kinase-like ATPase, C-terminal domain"/>
    <property type="match status" value="1"/>
</dbReference>
<dbReference type="RefSeq" id="WP_014855559.1">
    <property type="nucleotide sequence ID" value="NC_018178.1"/>
</dbReference>
<dbReference type="PANTHER" id="PTHR34220:SF7">
    <property type="entry name" value="SENSOR HISTIDINE KINASE YPDA"/>
    <property type="match status" value="1"/>
</dbReference>
<dbReference type="InterPro" id="IPR010559">
    <property type="entry name" value="Sig_transdc_His_kin_internal"/>
</dbReference>
<keyword evidence="4" id="KW-0418">Kinase</keyword>
<evidence type="ECO:0000259" key="2">
    <source>
        <dbReference type="Pfam" id="PF02518"/>
    </source>
</evidence>